<name>X1F2M6_9ZZZZ</name>
<reference evidence="1" key="1">
    <citation type="journal article" date="2014" name="Front. Microbiol.">
        <title>High frequency of phylogenetically diverse reductive dehalogenase-homologous genes in deep subseafloor sedimentary metagenomes.</title>
        <authorList>
            <person name="Kawai M."/>
            <person name="Futagami T."/>
            <person name="Toyoda A."/>
            <person name="Takaki Y."/>
            <person name="Nishi S."/>
            <person name="Hori S."/>
            <person name="Arai W."/>
            <person name="Tsubouchi T."/>
            <person name="Morono Y."/>
            <person name="Uchiyama I."/>
            <person name="Ito T."/>
            <person name="Fujiyama A."/>
            <person name="Inagaki F."/>
            <person name="Takami H."/>
        </authorList>
    </citation>
    <scope>NUCLEOTIDE SEQUENCE</scope>
    <source>
        <strain evidence="1">Expedition CK06-06</strain>
    </source>
</reference>
<accession>X1F2M6</accession>
<dbReference type="AlphaFoldDB" id="X1F2M6"/>
<evidence type="ECO:0000313" key="1">
    <source>
        <dbReference type="EMBL" id="GAH15038.1"/>
    </source>
</evidence>
<feature type="non-terminal residue" evidence="1">
    <location>
        <position position="1"/>
    </location>
</feature>
<protein>
    <submittedName>
        <fullName evidence="1">Uncharacterized protein</fullName>
    </submittedName>
</protein>
<sequence>FLVRNYVDDDFRGISEVVAYQWTYKYDDIFPANYRFLPVG</sequence>
<organism evidence="1">
    <name type="scientific">marine sediment metagenome</name>
    <dbReference type="NCBI Taxonomy" id="412755"/>
    <lineage>
        <taxon>unclassified sequences</taxon>
        <taxon>metagenomes</taxon>
        <taxon>ecological metagenomes</taxon>
    </lineage>
</organism>
<proteinExistence type="predicted"/>
<gene>
    <name evidence="1" type="ORF">S01H4_54700</name>
</gene>
<comment type="caution">
    <text evidence="1">The sequence shown here is derived from an EMBL/GenBank/DDBJ whole genome shotgun (WGS) entry which is preliminary data.</text>
</comment>
<dbReference type="EMBL" id="BART01031497">
    <property type="protein sequence ID" value="GAH15038.1"/>
    <property type="molecule type" value="Genomic_DNA"/>
</dbReference>